<dbReference type="Proteomes" id="UP001050975">
    <property type="component" value="Unassembled WGS sequence"/>
</dbReference>
<sequence>MIKQFAAVAFSVNLLFAGATQLQANELNDAPTCDNSSGECFYAHRVYQLEQITQGCRETRRVEGNMTYTVCRLNGRPVRASESLTELGDGMGYWFENGKVVAIQRFHDGSTIFFNQGKLTEVYFDGGSEIQSEFSATERQELETLARNGFRNIFRKLNVR</sequence>
<reference evidence="2" key="1">
    <citation type="submission" date="2019-10" db="EMBL/GenBank/DDBJ databases">
        <title>Draft genome sequece of Microseira wollei NIES-4236.</title>
        <authorList>
            <person name="Yamaguchi H."/>
            <person name="Suzuki S."/>
            <person name="Kawachi M."/>
        </authorList>
    </citation>
    <scope>NUCLEOTIDE SEQUENCE</scope>
    <source>
        <strain evidence="2">NIES-4236</strain>
    </source>
</reference>
<dbReference type="EMBL" id="BLAY01000020">
    <property type="protein sequence ID" value="GET36957.1"/>
    <property type="molecule type" value="Genomic_DNA"/>
</dbReference>
<feature type="chain" id="PRO_5043932333" description="MORN repeat-containing protein" evidence="1">
    <location>
        <begin position="25"/>
        <end position="160"/>
    </location>
</feature>
<organism evidence="2 3">
    <name type="scientific">Microseira wollei NIES-4236</name>
    <dbReference type="NCBI Taxonomy" id="2530354"/>
    <lineage>
        <taxon>Bacteria</taxon>
        <taxon>Bacillati</taxon>
        <taxon>Cyanobacteriota</taxon>
        <taxon>Cyanophyceae</taxon>
        <taxon>Oscillatoriophycideae</taxon>
        <taxon>Aerosakkonematales</taxon>
        <taxon>Aerosakkonemataceae</taxon>
        <taxon>Microseira</taxon>
    </lineage>
</organism>
<dbReference type="RefSeq" id="WP_226577594.1">
    <property type="nucleotide sequence ID" value="NZ_BLAY01000020.1"/>
</dbReference>
<evidence type="ECO:0000313" key="2">
    <source>
        <dbReference type="EMBL" id="GET36957.1"/>
    </source>
</evidence>
<evidence type="ECO:0000256" key="1">
    <source>
        <dbReference type="SAM" id="SignalP"/>
    </source>
</evidence>
<name>A0AAV3XC46_9CYAN</name>
<evidence type="ECO:0008006" key="4">
    <source>
        <dbReference type="Google" id="ProtNLM"/>
    </source>
</evidence>
<accession>A0AAV3XC46</accession>
<comment type="caution">
    <text evidence="2">The sequence shown here is derived from an EMBL/GenBank/DDBJ whole genome shotgun (WGS) entry which is preliminary data.</text>
</comment>
<feature type="signal peptide" evidence="1">
    <location>
        <begin position="1"/>
        <end position="24"/>
    </location>
</feature>
<proteinExistence type="predicted"/>
<protein>
    <recommendedName>
        <fullName evidence="4">MORN repeat-containing protein</fullName>
    </recommendedName>
</protein>
<evidence type="ECO:0000313" key="3">
    <source>
        <dbReference type="Proteomes" id="UP001050975"/>
    </source>
</evidence>
<dbReference type="AlphaFoldDB" id="A0AAV3XC46"/>
<gene>
    <name evidence="2" type="ORF">MiSe_17100</name>
</gene>
<keyword evidence="3" id="KW-1185">Reference proteome</keyword>
<keyword evidence="1" id="KW-0732">Signal</keyword>